<name>A0ABT3CMV0_9BACT</name>
<proteinExistence type="predicted"/>
<feature type="domain" description="Fibronectin type-III" evidence="4">
    <location>
        <begin position="315"/>
        <end position="410"/>
    </location>
</feature>
<keyword evidence="3" id="KW-1015">Disulfide bond</keyword>
<dbReference type="SUPFAM" id="SSF49899">
    <property type="entry name" value="Concanavalin A-like lectins/glucanases"/>
    <property type="match status" value="2"/>
</dbReference>
<feature type="domain" description="Fibronectin type-III" evidence="4">
    <location>
        <begin position="416"/>
        <end position="502"/>
    </location>
</feature>
<keyword evidence="2" id="KW-0677">Repeat</keyword>
<dbReference type="InterPro" id="IPR013783">
    <property type="entry name" value="Ig-like_fold"/>
</dbReference>
<dbReference type="InterPro" id="IPR026444">
    <property type="entry name" value="Secre_tail"/>
</dbReference>
<keyword evidence="1" id="KW-0732">Signal</keyword>
<feature type="domain" description="Fibronectin type-III" evidence="4">
    <location>
        <begin position="1485"/>
        <end position="1580"/>
    </location>
</feature>
<dbReference type="Pfam" id="PF00041">
    <property type="entry name" value="fn3"/>
    <property type="match status" value="1"/>
</dbReference>
<evidence type="ECO:0000256" key="1">
    <source>
        <dbReference type="ARBA" id="ARBA00022729"/>
    </source>
</evidence>
<keyword evidence="6" id="KW-1185">Reference proteome</keyword>
<feature type="domain" description="Fibronectin type-III" evidence="4">
    <location>
        <begin position="1027"/>
        <end position="1119"/>
    </location>
</feature>
<dbReference type="PANTHER" id="PTHR46708:SF2">
    <property type="entry name" value="FIBRONECTIN TYPE-III DOMAIN-CONTAINING PROTEIN"/>
    <property type="match status" value="1"/>
</dbReference>
<dbReference type="Pfam" id="PF18962">
    <property type="entry name" value="Por_Secre_tail"/>
    <property type="match status" value="1"/>
</dbReference>
<dbReference type="InterPro" id="IPR013320">
    <property type="entry name" value="ConA-like_dom_sf"/>
</dbReference>
<dbReference type="Proteomes" id="UP001300692">
    <property type="component" value="Unassembled WGS sequence"/>
</dbReference>
<dbReference type="Pfam" id="PF13385">
    <property type="entry name" value="Laminin_G_3"/>
    <property type="match status" value="2"/>
</dbReference>
<dbReference type="NCBIfam" id="TIGR04183">
    <property type="entry name" value="Por_Secre_tail"/>
    <property type="match status" value="1"/>
</dbReference>
<feature type="domain" description="Fibronectin type-III" evidence="4">
    <location>
        <begin position="721"/>
        <end position="810"/>
    </location>
</feature>
<organism evidence="5 6">
    <name type="scientific">Reichenbachiella ulvae</name>
    <dbReference type="NCBI Taxonomy" id="2980104"/>
    <lineage>
        <taxon>Bacteria</taxon>
        <taxon>Pseudomonadati</taxon>
        <taxon>Bacteroidota</taxon>
        <taxon>Cytophagia</taxon>
        <taxon>Cytophagales</taxon>
        <taxon>Reichenbachiellaceae</taxon>
        <taxon>Reichenbachiella</taxon>
    </lineage>
</organism>
<dbReference type="InterPro" id="IPR036116">
    <property type="entry name" value="FN3_sf"/>
</dbReference>
<dbReference type="SUPFAM" id="SSF49313">
    <property type="entry name" value="Cadherin-like"/>
    <property type="match status" value="2"/>
</dbReference>
<dbReference type="InterPro" id="IPR029058">
    <property type="entry name" value="AB_hydrolase_fold"/>
</dbReference>
<evidence type="ECO:0000313" key="6">
    <source>
        <dbReference type="Proteomes" id="UP001300692"/>
    </source>
</evidence>
<dbReference type="SMART" id="SM00060">
    <property type="entry name" value="FN3"/>
    <property type="match status" value="6"/>
</dbReference>
<feature type="domain" description="Fibronectin type-III" evidence="4">
    <location>
        <begin position="1857"/>
        <end position="1948"/>
    </location>
</feature>
<dbReference type="InterPro" id="IPR003961">
    <property type="entry name" value="FN3_dom"/>
</dbReference>
<dbReference type="Gene3D" id="3.40.50.1820">
    <property type="entry name" value="alpha/beta hydrolase"/>
    <property type="match status" value="1"/>
</dbReference>
<protein>
    <submittedName>
        <fullName evidence="5">T9SS type A sorting domain-containing protein</fullName>
    </submittedName>
</protein>
<dbReference type="SUPFAM" id="SSF53474">
    <property type="entry name" value="alpha/beta-Hydrolases"/>
    <property type="match status" value="1"/>
</dbReference>
<dbReference type="SUPFAM" id="SSF49265">
    <property type="entry name" value="Fibronectin type III"/>
    <property type="match status" value="4"/>
</dbReference>
<sequence length="2237" mass="242079">MEIIFDQIVEELNVNKSRIVINGRSGGAQNTWLFVQDHPETYAGLMPMSGVKSTSTDNLQALRHVPIWIFQGELDDSPSPEFTESHIAKLNTVNNNVRYTMYKNGGHGIFNNGYAESDYFSYIESRHKANPVVLTGNYFNVFDNSSKVVYEFVPRNEPCPGETVAVTLGLTAGFDDYEWRKDGQLLNASTNEIVATEFGVYDVRYLENGEWSEWSPAPVEIKLKPATETPDIQLVENESVALPSPDGSVSVDLELPQGYAQYEWRKVSDNSLVSTDRIVTISEPDYYVAKVTENFGCSSNDSSPLHIIDALAANGPEDPLSVNGLALSKTEIKIIWTTDPNDQNPASYFEVFREKAGDALEFVDKVASGATEYIDEGLEPDTEYTYQIRAINENAASNAVSTPQIETLVDVVNPTPPTNLHVVSSNSYSVALDWDDATDDVGVYRYDVYKEGAKVLSTELSEATVYNLLPNNIYRFYVVARDITGNVSAQSERVVMVTTVNTNALAIFPFEGSTDDLSGNGTSTSTNGNPVYSTDFMQGASSLEFDGNGDYLDLDRNDLFIHNDVAERTVVFWMKSLDLSGNHDVFDEGGSTNGFAIRTVGSTIDFTVQDNHDIRSVTSTISLDTWVHVAAIFNNGTMTLYLDGVQAAIDSNLPYTEISAHGDGGGLGGTNGSNAFDQNSSNFIGRIDDLQIYDVALSATDIQALMNPAEVVTIPDNEVLAPTELNAVATSYDEIDISWIDNSDNEIEFQIFRSTEGQPYLPIQNVGANVTSYSDIDLSPETTYSYQVVAISDYNKSEVTLESVASIANFKFNGEILDESGLGVQSGVSGNISFNDIDKAEGSHAIEFDGSSYLNMDNGNQFIHSEFTQRSIAFWFKSFDVSGVQDIYDEGGSTNGIGVRIDGDNIDLTVQNGHAIFPLLAPISRNTWHHFMGVFDNGSTRIYIDGSLTAERNDISYSIVNSHGNDGGLGGTNSSNAFDVVSDRFTGLIDDFYVFDIAADAFVEELSSLGGAQNSATTWPLPAAPVAVNDLSVSSVSYEEIELSFTDQSTDEDYFELYRSINDETNYQLIAQIEGNDGAISYQDQNLSTNIQYFYKVAAVNAGGVSESNSTSAFTLNHIPMVNQVNDLTMHHSSIFELPILATDEDGDILTLSGSNIPTFGEVIDYGDGSGLLRFAPASTDQGTYLDITIEAADAFGGVASSVFSLVVNSNNLPTITSIDNVVIDESSTLMVPFTVEDAEGVELLVSEVDVPNFCLVELDASGNGQITISPDYADHGEYFVSLSFTDADGAVATEEFSITVNDIDPNTSIFVNLVSNVAASTPWNNVSSVNSYALLDENGDDSGISFQLQTTSWKAYNQGAQTGNNSGVVPDQVLKEYYYFGIFGAPETVDVLISGLDPNVPYDFSFVASSVWTGTADNGTTVYTIGSESASVYADGNTDNSADLNGIYSDAAGDVIVTMSKAAGTPVGYLNGMKIVTALGANTIPSEPRELASELNGAVLELSWIDAPFNEDGFNVYKSVSSGGPFTQVAQILANSESFADADVTQGVEYFYYVTSYNENGESAGSNITSYLIPNTPPIITVENTLVAYANQSTNLEFLVEDMPDNQFTIEVQGLPSFGMYTPSVNGGTLTFNPSLNDIGVYSVDIDVVDNMGLTTSESITVNVEEEKVYGISVNFSRNSLASSPWNNTAKNPAVGDVFSSLLDEDGNDTGVSITLLTEFGGQYNEGATTGDNSGVVPDNVLQEYYYWGVFGSPNTVQMKVSGLDYNNKYSFSFVGSSVFRGLNVVDNGHTEYAIGNQSESLYVEGNTQNVATIENVVADSNGEVIISMTNGPDATVGYINGIVIESFVGDPSIFDPSNLTASSLSSSSVELSWNDNSFNEVSFEIERAEDLNGVYTSIGTVSSDVTTFTDTNLSTGSISYYRVRAFLGGTEYSEYTEVVSGSTILYTVFVNINGVPDYEQAVPWNNLSVEAASGDIFTGFYNQDGNPTGMAMEVVNGMQGSNDWGATTGDNSGVFPDNVMKSFYFNDRLEAPGHFRLLGLDAGFGYNLKFFGSIVTNLNIITNFSSGGKKVANHQTDNVSEVSVIYGLEANEDGELEFYVQEDASSNWAIFNAFVLEAYPIDSGDPMARSLNGGVAANIAGNKNVHFGVQSPLIEVFPNPVSDHMFISLVNGLDIENTKVQILDIQGRVVFARDYSFDNDQIIELNNEISGLNQGIYILSVGTGDRQLTQKIVKY</sequence>
<dbReference type="InterPro" id="IPR050991">
    <property type="entry name" value="ECM_Regulatory_Proteins"/>
</dbReference>
<reference evidence="5 6" key="1">
    <citation type="submission" date="2022-10" db="EMBL/GenBank/DDBJ databases">
        <title>Comparative genomics and taxonomic characterization of three novel marine species of genus Reichenbachiella exhibiting antioxidant and polysaccharide degradation activities.</title>
        <authorList>
            <person name="Muhammad N."/>
            <person name="Lee Y.-J."/>
            <person name="Ko J."/>
            <person name="Kim S.-G."/>
        </authorList>
    </citation>
    <scope>NUCLEOTIDE SEQUENCE [LARGE SCALE GENOMIC DNA]</scope>
    <source>
        <strain evidence="5 6">ABR2-5</strain>
    </source>
</reference>
<evidence type="ECO:0000256" key="3">
    <source>
        <dbReference type="ARBA" id="ARBA00023157"/>
    </source>
</evidence>
<evidence type="ECO:0000259" key="4">
    <source>
        <dbReference type="PROSITE" id="PS50853"/>
    </source>
</evidence>
<dbReference type="InterPro" id="IPR015919">
    <property type="entry name" value="Cadherin-like_sf"/>
</dbReference>
<evidence type="ECO:0000256" key="2">
    <source>
        <dbReference type="ARBA" id="ARBA00022737"/>
    </source>
</evidence>
<comment type="caution">
    <text evidence="5">The sequence shown here is derived from an EMBL/GenBank/DDBJ whole genome shotgun (WGS) entry which is preliminary data.</text>
</comment>
<dbReference type="Gene3D" id="2.60.120.200">
    <property type="match status" value="2"/>
</dbReference>
<dbReference type="CDD" id="cd00063">
    <property type="entry name" value="FN3"/>
    <property type="match status" value="4"/>
</dbReference>
<dbReference type="RefSeq" id="WP_264135828.1">
    <property type="nucleotide sequence ID" value="NZ_JAOYOD010000001.1"/>
</dbReference>
<evidence type="ECO:0000313" key="5">
    <source>
        <dbReference type="EMBL" id="MCV9385031.1"/>
    </source>
</evidence>
<dbReference type="PROSITE" id="PS50853">
    <property type="entry name" value="FN3"/>
    <property type="match status" value="6"/>
</dbReference>
<gene>
    <name evidence="5" type="ORF">N7U62_00070</name>
</gene>
<accession>A0ABT3CMV0</accession>
<dbReference type="Gene3D" id="2.60.40.10">
    <property type="entry name" value="Immunoglobulins"/>
    <property type="match status" value="9"/>
</dbReference>
<dbReference type="PANTHER" id="PTHR46708">
    <property type="entry name" value="TENASCIN"/>
    <property type="match status" value="1"/>
</dbReference>
<dbReference type="SMART" id="SM00560">
    <property type="entry name" value="LamGL"/>
    <property type="match status" value="1"/>
</dbReference>
<dbReference type="EMBL" id="JAOYOD010000001">
    <property type="protein sequence ID" value="MCV9385031.1"/>
    <property type="molecule type" value="Genomic_DNA"/>
</dbReference>
<dbReference type="InterPro" id="IPR006558">
    <property type="entry name" value="LamG-like"/>
</dbReference>